<gene>
    <name evidence="1" type="ORF">SJAG_02284</name>
</gene>
<reference evidence="1 2" key="1">
    <citation type="journal article" date="2011" name="Science">
        <title>Comparative functional genomics of the fission yeasts.</title>
        <authorList>
            <person name="Rhind N."/>
            <person name="Chen Z."/>
            <person name="Yassour M."/>
            <person name="Thompson D.A."/>
            <person name="Haas B.J."/>
            <person name="Habib N."/>
            <person name="Wapinski I."/>
            <person name="Roy S."/>
            <person name="Lin M.F."/>
            <person name="Heiman D.I."/>
            <person name="Young S.K."/>
            <person name="Furuya K."/>
            <person name="Guo Y."/>
            <person name="Pidoux A."/>
            <person name="Chen H.M."/>
            <person name="Robbertse B."/>
            <person name="Goldberg J.M."/>
            <person name="Aoki K."/>
            <person name="Bayne E.H."/>
            <person name="Berlin A.M."/>
            <person name="Desjardins C.A."/>
            <person name="Dobbs E."/>
            <person name="Dukaj L."/>
            <person name="Fan L."/>
            <person name="FitzGerald M.G."/>
            <person name="French C."/>
            <person name="Gujja S."/>
            <person name="Hansen K."/>
            <person name="Keifenheim D."/>
            <person name="Levin J.Z."/>
            <person name="Mosher R.A."/>
            <person name="Mueller C.A."/>
            <person name="Pfiffner J."/>
            <person name="Priest M."/>
            <person name="Russ C."/>
            <person name="Smialowska A."/>
            <person name="Swoboda P."/>
            <person name="Sykes S.M."/>
            <person name="Vaughn M."/>
            <person name="Vengrova S."/>
            <person name="Yoder R."/>
            <person name="Zeng Q."/>
            <person name="Allshire R."/>
            <person name="Baulcombe D."/>
            <person name="Birren B.W."/>
            <person name="Brown W."/>
            <person name="Ekwall K."/>
            <person name="Kellis M."/>
            <person name="Leatherwood J."/>
            <person name="Levin H."/>
            <person name="Margalit H."/>
            <person name="Martienssen R."/>
            <person name="Nieduszynski C.A."/>
            <person name="Spatafora J.W."/>
            <person name="Friedman N."/>
            <person name="Dalgaard J.Z."/>
            <person name="Baumann P."/>
            <person name="Niki H."/>
            <person name="Regev A."/>
            <person name="Nusbaum C."/>
        </authorList>
    </citation>
    <scope>NUCLEOTIDE SEQUENCE [LARGE SCALE GENOMIC DNA]</scope>
    <source>
        <strain evidence="2">yFS275 / FY16936</strain>
    </source>
</reference>
<dbReference type="HOGENOM" id="CLU_1272913_0_0_1"/>
<proteinExistence type="predicted"/>
<dbReference type="VEuPathDB" id="FungiDB:SJAG_02284"/>
<organism evidence="1 2">
    <name type="scientific">Schizosaccharomyces japonicus (strain yFS275 / FY16936)</name>
    <name type="common">Fission yeast</name>
    <dbReference type="NCBI Taxonomy" id="402676"/>
    <lineage>
        <taxon>Eukaryota</taxon>
        <taxon>Fungi</taxon>
        <taxon>Dikarya</taxon>
        <taxon>Ascomycota</taxon>
        <taxon>Taphrinomycotina</taxon>
        <taxon>Schizosaccharomycetes</taxon>
        <taxon>Schizosaccharomycetales</taxon>
        <taxon>Schizosaccharomycetaceae</taxon>
        <taxon>Schizosaccharomyces</taxon>
    </lineage>
</organism>
<evidence type="ECO:0000313" key="2">
    <source>
        <dbReference type="Proteomes" id="UP000001744"/>
    </source>
</evidence>
<evidence type="ECO:0000313" key="1">
    <source>
        <dbReference type="EMBL" id="EEB07201.2"/>
    </source>
</evidence>
<dbReference type="AlphaFoldDB" id="B6K220"/>
<dbReference type="EMBL" id="KE651166">
    <property type="protein sequence ID" value="EEB07201.2"/>
    <property type="molecule type" value="Genomic_DNA"/>
</dbReference>
<dbReference type="RefSeq" id="XP_002173494.2">
    <property type="nucleotide sequence ID" value="XM_002173458.2"/>
</dbReference>
<accession>B6K220</accession>
<dbReference type="GeneID" id="7049031"/>
<name>B6K220_SCHJY</name>
<sequence>MFRKVIRNGQSLLRFMPQHQLPAGKKPLTIGYLSNYDFHEEEVRYIINNYRTLASRKNMKIRCVPRQLLRPFARWYNENPLCLPKIIHHDYPFRRTKRRIRSAFIEALERSYNGDGALIPKENVDIIIQVFDDLNEVAPEELFYSVQGLWKSAIARYPKQIARPCSQETSSKTENSNDQSIYDYVKYWLENNGKAVDHEALHLAMNVANVIRKQPFI</sequence>
<dbReference type="OMA" id="PEEMQII"/>
<dbReference type="JaponicusDB" id="SJAG_02284"/>
<dbReference type="Proteomes" id="UP000001744">
    <property type="component" value="Unassembled WGS sequence"/>
</dbReference>
<protein>
    <submittedName>
        <fullName evidence="1">Uncharacterized protein</fullName>
    </submittedName>
</protein>
<keyword evidence="2" id="KW-1185">Reference proteome</keyword>